<dbReference type="PANTHER" id="PTHR43540:SF6">
    <property type="entry name" value="ISOCHORISMATASE-LIKE DOMAIN-CONTAINING PROTEIN"/>
    <property type="match status" value="1"/>
</dbReference>
<dbReference type="EMBL" id="JBHSDY010000011">
    <property type="protein sequence ID" value="MFC4299702.1"/>
    <property type="molecule type" value="Genomic_DNA"/>
</dbReference>
<dbReference type="SUPFAM" id="SSF52499">
    <property type="entry name" value="Isochorismatase-like hydrolases"/>
    <property type="match status" value="1"/>
</dbReference>
<name>A0ABV8S3E4_9BURK</name>
<gene>
    <name evidence="3" type="ORF">ACFO0J_16790</name>
</gene>
<dbReference type="PANTHER" id="PTHR43540">
    <property type="entry name" value="PEROXYUREIDOACRYLATE/UREIDOACRYLATE AMIDOHYDROLASE-RELATED"/>
    <property type="match status" value="1"/>
</dbReference>
<reference evidence="4" key="1">
    <citation type="journal article" date="2019" name="Int. J. Syst. Evol. Microbiol.">
        <title>The Global Catalogue of Microorganisms (GCM) 10K type strain sequencing project: providing services to taxonomists for standard genome sequencing and annotation.</title>
        <authorList>
            <consortium name="The Broad Institute Genomics Platform"/>
            <consortium name="The Broad Institute Genome Sequencing Center for Infectious Disease"/>
            <person name="Wu L."/>
            <person name="Ma J."/>
        </authorList>
    </citation>
    <scope>NUCLEOTIDE SEQUENCE [LARGE SCALE GENOMIC DNA]</scope>
    <source>
        <strain evidence="4">CGMCC 1.19029</strain>
    </source>
</reference>
<dbReference type="GO" id="GO:0016787">
    <property type="term" value="F:hydrolase activity"/>
    <property type="evidence" value="ECO:0007669"/>
    <property type="project" value="UniProtKB-KW"/>
</dbReference>
<dbReference type="Pfam" id="PF00857">
    <property type="entry name" value="Isochorismatase"/>
    <property type="match status" value="1"/>
</dbReference>
<evidence type="ECO:0000259" key="2">
    <source>
        <dbReference type="Pfam" id="PF00857"/>
    </source>
</evidence>
<dbReference type="CDD" id="cd01014">
    <property type="entry name" value="nicotinamidase_related"/>
    <property type="match status" value="1"/>
</dbReference>
<protein>
    <submittedName>
        <fullName evidence="3">Cysteine hydrolase family protein</fullName>
        <ecNumber evidence="3">3.-.-.-</ecNumber>
    </submittedName>
</protein>
<dbReference type="Gene3D" id="3.40.50.850">
    <property type="entry name" value="Isochorismatase-like"/>
    <property type="match status" value="1"/>
</dbReference>
<comment type="caution">
    <text evidence="3">The sequence shown here is derived from an EMBL/GenBank/DDBJ whole genome shotgun (WGS) entry which is preliminary data.</text>
</comment>
<keyword evidence="1 3" id="KW-0378">Hydrolase</keyword>
<accession>A0ABV8S3E4</accession>
<dbReference type="InterPro" id="IPR050272">
    <property type="entry name" value="Isochorismatase-like_hydrls"/>
</dbReference>
<proteinExistence type="predicted"/>
<keyword evidence="4" id="KW-1185">Reference proteome</keyword>
<sequence>MTAHTAPKRALIVIDAQNEYFTGGLPIEYPDPSLTIAHIGLAMDTAQAAGIPVIVVQQTSPASSPLFAVDSEGWQLHPVVASRPHDHYLRKTLPSAYPETDLAAWLQARGIDTLTVAGYMTHNCDASTINHALHHGTAVEFLHDASGSVPYRNQAGYASAEDIHRVFSVVLQSRFAAVMSTQDWVDSVKTGAQPVRDNIYLSNRRARGLLQDAVTQQAA</sequence>
<evidence type="ECO:0000313" key="4">
    <source>
        <dbReference type="Proteomes" id="UP001595756"/>
    </source>
</evidence>
<dbReference type="RefSeq" id="WP_376814239.1">
    <property type="nucleotide sequence ID" value="NZ_JBHSDY010000011.1"/>
</dbReference>
<dbReference type="Proteomes" id="UP001595756">
    <property type="component" value="Unassembled WGS sequence"/>
</dbReference>
<dbReference type="InterPro" id="IPR036380">
    <property type="entry name" value="Isochorismatase-like_sf"/>
</dbReference>
<dbReference type="InterPro" id="IPR000868">
    <property type="entry name" value="Isochorismatase-like_dom"/>
</dbReference>
<evidence type="ECO:0000256" key="1">
    <source>
        <dbReference type="ARBA" id="ARBA00022801"/>
    </source>
</evidence>
<feature type="domain" description="Isochorismatase-like" evidence="2">
    <location>
        <begin position="10"/>
        <end position="182"/>
    </location>
</feature>
<evidence type="ECO:0000313" key="3">
    <source>
        <dbReference type="EMBL" id="MFC4299702.1"/>
    </source>
</evidence>
<organism evidence="3 4">
    <name type="scientific">Castellaniella hirudinis</name>
    <dbReference type="NCBI Taxonomy" id="1144617"/>
    <lineage>
        <taxon>Bacteria</taxon>
        <taxon>Pseudomonadati</taxon>
        <taxon>Pseudomonadota</taxon>
        <taxon>Betaproteobacteria</taxon>
        <taxon>Burkholderiales</taxon>
        <taxon>Alcaligenaceae</taxon>
        <taxon>Castellaniella</taxon>
    </lineage>
</organism>
<dbReference type="EC" id="3.-.-.-" evidence="3"/>